<keyword evidence="13" id="KW-0670">Pyruvate</keyword>
<dbReference type="InterPro" id="IPR004099">
    <property type="entry name" value="Pyr_nucl-diS_OxRdtase_dimer"/>
</dbReference>
<dbReference type="Pfam" id="PF02852">
    <property type="entry name" value="Pyr_redox_dim"/>
    <property type="match status" value="1"/>
</dbReference>
<evidence type="ECO:0000259" key="11">
    <source>
        <dbReference type="Pfam" id="PF02852"/>
    </source>
</evidence>
<feature type="binding site" evidence="8">
    <location>
        <begin position="142"/>
        <end position="144"/>
    </location>
    <ligand>
        <name>FAD</name>
        <dbReference type="ChEBI" id="CHEBI:57692"/>
    </ligand>
</feature>
<evidence type="ECO:0000256" key="5">
    <source>
        <dbReference type="ARBA" id="ARBA00023002"/>
    </source>
</evidence>
<name>A0A1I1JJ37_9RHOB</name>
<dbReference type="Pfam" id="PF07992">
    <property type="entry name" value="Pyr_redox_2"/>
    <property type="match status" value="1"/>
</dbReference>
<dbReference type="STRING" id="517719.SAMN05421762_1063"/>
<feature type="binding site" evidence="8">
    <location>
        <position position="202"/>
    </location>
    <ligand>
        <name>NAD(+)</name>
        <dbReference type="ChEBI" id="CHEBI:57540"/>
    </ligand>
</feature>
<dbReference type="Gene3D" id="3.30.390.30">
    <property type="match status" value="1"/>
</dbReference>
<keyword evidence="4" id="KW-0521">NADP</keyword>
<dbReference type="Gene3D" id="3.50.50.60">
    <property type="entry name" value="FAD/NAD(P)-binding domain"/>
    <property type="match status" value="2"/>
</dbReference>
<dbReference type="InterPro" id="IPR023753">
    <property type="entry name" value="FAD/NAD-binding_dom"/>
</dbReference>
<gene>
    <name evidence="13" type="ORF">SAMN05421762_1063</name>
</gene>
<dbReference type="Proteomes" id="UP000231644">
    <property type="component" value="Unassembled WGS sequence"/>
</dbReference>
<dbReference type="AlphaFoldDB" id="A0A1I1JJ37"/>
<dbReference type="InterPro" id="IPR001100">
    <property type="entry name" value="Pyr_nuc-diS_OxRdtase"/>
</dbReference>
<feature type="binding site" evidence="8">
    <location>
        <position position="54"/>
    </location>
    <ligand>
        <name>FAD</name>
        <dbReference type="ChEBI" id="CHEBI:57692"/>
    </ligand>
</feature>
<dbReference type="GO" id="GO:0016668">
    <property type="term" value="F:oxidoreductase activity, acting on a sulfur group of donors, NAD(P) as acceptor"/>
    <property type="evidence" value="ECO:0007669"/>
    <property type="project" value="InterPro"/>
</dbReference>
<dbReference type="PANTHER" id="PTHR43014">
    <property type="entry name" value="MERCURIC REDUCTASE"/>
    <property type="match status" value="1"/>
</dbReference>
<feature type="binding site" evidence="8">
    <location>
        <position position="308"/>
    </location>
    <ligand>
        <name>FAD</name>
        <dbReference type="ChEBI" id="CHEBI:57692"/>
    </ligand>
</feature>
<dbReference type="PRINTS" id="PR00368">
    <property type="entry name" value="FADPNR"/>
</dbReference>
<keyword evidence="8" id="KW-0547">Nucleotide-binding</keyword>
<accession>A0A1I1JJ37</accession>
<dbReference type="PANTHER" id="PTHR43014:SF2">
    <property type="entry name" value="MERCURIC REDUCTASE"/>
    <property type="match status" value="1"/>
</dbReference>
<keyword evidence="2 10" id="KW-0285">Flavoprotein</keyword>
<keyword evidence="5 10" id="KW-0560">Oxidoreductase</keyword>
<dbReference type="SUPFAM" id="SSF55424">
    <property type="entry name" value="FAD/NAD-linked reductases, dimerisation (C-terminal) domain"/>
    <property type="match status" value="1"/>
</dbReference>
<dbReference type="PIRSF" id="PIRSF000350">
    <property type="entry name" value="Mercury_reductase_MerA"/>
    <property type="match status" value="1"/>
</dbReference>
<evidence type="ECO:0000313" key="13">
    <source>
        <dbReference type="EMBL" id="SFC48181.1"/>
    </source>
</evidence>
<comment type="cofactor">
    <cofactor evidence="8">
        <name>FAD</name>
        <dbReference type="ChEBI" id="CHEBI:57692"/>
    </cofactor>
    <text evidence="8">Binds 1 FAD per subunit.</text>
</comment>
<reference evidence="13 14" key="1">
    <citation type="submission" date="2016-10" db="EMBL/GenBank/DDBJ databases">
        <authorList>
            <person name="de Groot N.N."/>
        </authorList>
    </citation>
    <scope>NUCLEOTIDE SEQUENCE [LARGE SCALE GENOMIC DNA]</scope>
    <source>
        <strain evidence="13 14">DSM 29619</strain>
    </source>
</reference>
<evidence type="ECO:0000256" key="7">
    <source>
        <dbReference type="ARBA" id="ARBA00023284"/>
    </source>
</evidence>
<evidence type="ECO:0000259" key="12">
    <source>
        <dbReference type="Pfam" id="PF07992"/>
    </source>
</evidence>
<evidence type="ECO:0000256" key="2">
    <source>
        <dbReference type="ARBA" id="ARBA00022630"/>
    </source>
</evidence>
<feature type="domain" description="Pyridine nucleotide-disulphide oxidoreductase dimerisation" evidence="11">
    <location>
        <begin position="344"/>
        <end position="445"/>
    </location>
</feature>
<feature type="domain" description="FAD/NAD(P)-binding" evidence="12">
    <location>
        <begin position="8"/>
        <end position="323"/>
    </location>
</feature>
<dbReference type="InterPro" id="IPR016156">
    <property type="entry name" value="FAD/NAD-linked_Rdtase_dimer_sf"/>
</dbReference>
<dbReference type="PROSITE" id="PS00076">
    <property type="entry name" value="PYRIDINE_REDOX_1"/>
    <property type="match status" value="1"/>
</dbReference>
<evidence type="ECO:0000256" key="9">
    <source>
        <dbReference type="PIRSR" id="PIRSR000350-4"/>
    </source>
</evidence>
<dbReference type="OrthoDB" id="9776382at2"/>
<evidence type="ECO:0000313" key="14">
    <source>
        <dbReference type="Proteomes" id="UP000231644"/>
    </source>
</evidence>
<keyword evidence="6" id="KW-1015">Disulfide bond</keyword>
<sequence>MKENADHFDLIVIGAGAAGLSVASGAAQMGVRVALIEARAMGGDCLNSGCVPSKALIAAAARAQAMREAEVFGIEAVEPVVDFPKVMEHVADVIAQIAPHDSQERFEGLGVTVIRGMARFTGPDALEVEGRRLTARRFVIATGSRPAIPPIPGLEDAGYLTNETIFDLRERPRHLIVLGGGPIGVELAQAFRRLGAQVTLVEAGTILNREDGQAVGVLRQALLREGVNVREGATVQAAGRGPDGPWLDLDGDRNGDRIKGSHLLVATGRAATVEGLGLEAAGVAHDRKGIAVDARLRTSNRRIHAIGDVVADAPSFTHVAGYHAGLVIRQAVLGLPAKADHAMIPRVTYGAPELAQIGLTEVEARKAHERIQVIRKDLAENDRARADRATEGWMKLILHRGRPVGVTIVAAHAGEMLAPWAQAMAAGTRLSKLSGMVLPYPTVAELGKAVTGTYFSEKLFGNPWVERVARAVQRLVP</sequence>
<dbReference type="SUPFAM" id="SSF51905">
    <property type="entry name" value="FAD/NAD(P)-binding domain"/>
    <property type="match status" value="1"/>
</dbReference>
<dbReference type="PRINTS" id="PR00411">
    <property type="entry name" value="PNDRDTASEI"/>
</dbReference>
<feature type="binding site" evidence="8">
    <location>
        <position position="268"/>
    </location>
    <ligand>
        <name>NAD(+)</name>
        <dbReference type="ChEBI" id="CHEBI:57540"/>
    </ligand>
</feature>
<evidence type="ECO:0000256" key="3">
    <source>
        <dbReference type="ARBA" id="ARBA00022827"/>
    </source>
</evidence>
<feature type="binding site" evidence="8">
    <location>
        <begin position="179"/>
        <end position="186"/>
    </location>
    <ligand>
        <name>NAD(+)</name>
        <dbReference type="ChEBI" id="CHEBI:57540"/>
    </ligand>
</feature>
<dbReference type="InterPro" id="IPR012999">
    <property type="entry name" value="Pyr_OxRdtase_I_AS"/>
</dbReference>
<dbReference type="GO" id="GO:0050660">
    <property type="term" value="F:flavin adenine dinucleotide binding"/>
    <property type="evidence" value="ECO:0007669"/>
    <property type="project" value="TreeGrafter"/>
</dbReference>
<keyword evidence="14" id="KW-1185">Reference proteome</keyword>
<evidence type="ECO:0000256" key="1">
    <source>
        <dbReference type="ARBA" id="ARBA00007532"/>
    </source>
</evidence>
<keyword evidence="8" id="KW-0520">NAD</keyword>
<evidence type="ECO:0000256" key="4">
    <source>
        <dbReference type="ARBA" id="ARBA00022857"/>
    </source>
</evidence>
<evidence type="ECO:0000256" key="10">
    <source>
        <dbReference type="RuleBase" id="RU003691"/>
    </source>
</evidence>
<evidence type="ECO:0000256" key="6">
    <source>
        <dbReference type="ARBA" id="ARBA00023157"/>
    </source>
</evidence>
<keyword evidence="7 10" id="KW-0676">Redox-active center</keyword>
<evidence type="ECO:0000256" key="8">
    <source>
        <dbReference type="PIRSR" id="PIRSR000350-3"/>
    </source>
</evidence>
<dbReference type="EMBL" id="FOLX01000001">
    <property type="protein sequence ID" value="SFC48181.1"/>
    <property type="molecule type" value="Genomic_DNA"/>
</dbReference>
<protein>
    <submittedName>
        <fullName evidence="13">Pyruvate/2-oxoglutarate dehydrogenase complex, dihydrolipoamide dehydrogenase (E3) component</fullName>
    </submittedName>
</protein>
<organism evidence="13 14">
    <name type="scientific">Pseudooceanicola nitratireducens</name>
    <dbReference type="NCBI Taxonomy" id="517719"/>
    <lineage>
        <taxon>Bacteria</taxon>
        <taxon>Pseudomonadati</taxon>
        <taxon>Pseudomonadota</taxon>
        <taxon>Alphaproteobacteria</taxon>
        <taxon>Rhodobacterales</taxon>
        <taxon>Paracoccaceae</taxon>
        <taxon>Pseudooceanicola</taxon>
    </lineage>
</organism>
<comment type="similarity">
    <text evidence="1 10">Belongs to the class-I pyridine nucleotide-disulfide oxidoreductase family.</text>
</comment>
<dbReference type="GO" id="GO:0003955">
    <property type="term" value="F:NAD(P)H dehydrogenase (quinone) activity"/>
    <property type="evidence" value="ECO:0007669"/>
    <property type="project" value="TreeGrafter"/>
</dbReference>
<feature type="disulfide bond" description="Redox-active" evidence="9">
    <location>
        <begin position="45"/>
        <end position="50"/>
    </location>
</feature>
<proteinExistence type="inferred from homology"/>
<keyword evidence="3 8" id="KW-0274">FAD</keyword>
<dbReference type="RefSeq" id="WP_093453075.1">
    <property type="nucleotide sequence ID" value="NZ_FNZG01000003.1"/>
</dbReference>
<dbReference type="InterPro" id="IPR036188">
    <property type="entry name" value="FAD/NAD-bd_sf"/>
</dbReference>